<dbReference type="Gene3D" id="3.40.630.30">
    <property type="match status" value="1"/>
</dbReference>
<protein>
    <recommendedName>
        <fullName evidence="1">N-acetyltransferase domain-containing protein</fullName>
    </recommendedName>
</protein>
<reference evidence="3" key="1">
    <citation type="journal article" date="2019" name="Int. J. Syst. Evol. Microbiol.">
        <title>The Global Catalogue of Microorganisms (GCM) 10K type strain sequencing project: providing services to taxonomists for standard genome sequencing and annotation.</title>
        <authorList>
            <consortium name="The Broad Institute Genomics Platform"/>
            <consortium name="The Broad Institute Genome Sequencing Center for Infectious Disease"/>
            <person name="Wu L."/>
            <person name="Ma J."/>
        </authorList>
    </citation>
    <scope>NUCLEOTIDE SEQUENCE [LARGE SCALE GENOMIC DNA]</scope>
    <source>
        <strain evidence="3">CGMCC 1.15480</strain>
    </source>
</reference>
<dbReference type="EMBL" id="BMJI01000001">
    <property type="protein sequence ID" value="GGC79762.1"/>
    <property type="molecule type" value="Genomic_DNA"/>
</dbReference>
<organism evidence="2 3">
    <name type="scientific">Tersicoccus solisilvae</name>
    <dbReference type="NCBI Taxonomy" id="1882339"/>
    <lineage>
        <taxon>Bacteria</taxon>
        <taxon>Bacillati</taxon>
        <taxon>Actinomycetota</taxon>
        <taxon>Actinomycetes</taxon>
        <taxon>Micrococcales</taxon>
        <taxon>Micrococcaceae</taxon>
        <taxon>Tersicoccus</taxon>
    </lineage>
</organism>
<accession>A0ABQ1NKU7</accession>
<feature type="domain" description="N-acetyltransferase" evidence="1">
    <location>
        <begin position="47"/>
        <end position="198"/>
    </location>
</feature>
<evidence type="ECO:0000259" key="1">
    <source>
        <dbReference type="PROSITE" id="PS51186"/>
    </source>
</evidence>
<dbReference type="SUPFAM" id="SSF55729">
    <property type="entry name" value="Acyl-CoA N-acyltransferases (Nat)"/>
    <property type="match status" value="1"/>
</dbReference>
<gene>
    <name evidence="2" type="ORF">GCM10011512_03000</name>
</gene>
<evidence type="ECO:0000313" key="3">
    <source>
        <dbReference type="Proteomes" id="UP000597761"/>
    </source>
</evidence>
<name>A0ABQ1NKU7_9MICC</name>
<dbReference type="Pfam" id="PF13673">
    <property type="entry name" value="Acetyltransf_10"/>
    <property type="match status" value="1"/>
</dbReference>
<keyword evidence="3" id="KW-1185">Reference proteome</keyword>
<evidence type="ECO:0000313" key="2">
    <source>
        <dbReference type="EMBL" id="GGC79762.1"/>
    </source>
</evidence>
<dbReference type="InterPro" id="IPR016181">
    <property type="entry name" value="Acyl_CoA_acyltransferase"/>
</dbReference>
<dbReference type="CDD" id="cd04301">
    <property type="entry name" value="NAT_SF"/>
    <property type="match status" value="1"/>
</dbReference>
<comment type="caution">
    <text evidence="2">The sequence shown here is derived from an EMBL/GenBank/DDBJ whole genome shotgun (WGS) entry which is preliminary data.</text>
</comment>
<sequence length="198" mass="21171">MLILLMDVLVDVMPVTVGARVRLEGCGSVAARAPQRGPAPIPWSVPIEIRRAPVADCDPVLLYRLLRLRVQVFVVEQGAAYDELDGRDIEPGAELMWVDEDGEPLATLRLLRESAADGSPVLRIGRVATSAAARGRGVASDLMRAAVARCEELAPGAPILLGAQAHLADWYARFGFAVAGDPYTEDDIPHLPMARSGG</sequence>
<dbReference type="PROSITE" id="PS51186">
    <property type="entry name" value="GNAT"/>
    <property type="match status" value="1"/>
</dbReference>
<dbReference type="InterPro" id="IPR000182">
    <property type="entry name" value="GNAT_dom"/>
</dbReference>
<proteinExistence type="predicted"/>
<dbReference type="Proteomes" id="UP000597761">
    <property type="component" value="Unassembled WGS sequence"/>
</dbReference>